<proteinExistence type="predicted"/>
<dbReference type="EMBL" id="CP110426">
    <property type="protein sequence ID" value="WAQ85586.1"/>
    <property type="molecule type" value="Genomic_DNA"/>
</dbReference>
<reference evidence="1" key="1">
    <citation type="submission" date="2022-10" db="EMBL/GenBank/DDBJ databases">
        <title>Puccinia triticina Genome sequencing and assembly.</title>
        <authorList>
            <person name="Li C."/>
        </authorList>
    </citation>
    <scope>NUCLEOTIDE SEQUENCE</scope>
    <source>
        <strain evidence="1">Pt15</strain>
    </source>
</reference>
<sequence>MSAAGLDSSGVQILAQLRRPSWDPAGLSPAGVHVKLITLPKPNKFNARLIILTIHLVHTIPPYCLESLLKDWSWLEHLGSDVSWPHDQNSKSAKPCKTLSRLKDILAYFVDISTSFPSSDCLLGLPSINPLTEAASSF</sequence>
<accession>A0ABY7CN80</accession>
<keyword evidence="2" id="KW-1185">Reference proteome</keyword>
<evidence type="ECO:0000313" key="2">
    <source>
        <dbReference type="Proteomes" id="UP001164743"/>
    </source>
</evidence>
<name>A0ABY7CN80_9BASI</name>
<organism evidence="1 2">
    <name type="scientific">Puccinia triticina</name>
    <dbReference type="NCBI Taxonomy" id="208348"/>
    <lineage>
        <taxon>Eukaryota</taxon>
        <taxon>Fungi</taxon>
        <taxon>Dikarya</taxon>
        <taxon>Basidiomycota</taxon>
        <taxon>Pucciniomycotina</taxon>
        <taxon>Pucciniomycetes</taxon>
        <taxon>Pucciniales</taxon>
        <taxon>Pucciniaceae</taxon>
        <taxon>Puccinia</taxon>
    </lineage>
</organism>
<evidence type="ECO:0000313" key="1">
    <source>
        <dbReference type="EMBL" id="WAQ85586.1"/>
    </source>
</evidence>
<dbReference type="GeneID" id="77810791"/>
<gene>
    <name evidence="1" type="ORF">PtA15_6A214</name>
</gene>
<dbReference type="Proteomes" id="UP001164743">
    <property type="component" value="Chromosome 6A"/>
</dbReference>
<protein>
    <submittedName>
        <fullName evidence="1">Uncharacterized protein</fullName>
    </submittedName>
</protein>
<dbReference type="RefSeq" id="XP_053021141.1">
    <property type="nucleotide sequence ID" value="XM_053169896.1"/>
</dbReference>